<dbReference type="Gene3D" id="1.10.10.10">
    <property type="entry name" value="Winged helix-like DNA-binding domain superfamily/Winged helix DNA-binding domain"/>
    <property type="match status" value="1"/>
</dbReference>
<dbReference type="Pfam" id="PF13412">
    <property type="entry name" value="HTH_24"/>
    <property type="match status" value="1"/>
</dbReference>
<dbReference type="InterPro" id="IPR019887">
    <property type="entry name" value="Tscrpt_reg_AsnC/Lrp_C"/>
</dbReference>
<keyword evidence="1" id="KW-0805">Transcription regulation</keyword>
<accession>A0AAF0D198</accession>
<feature type="domain" description="HTH asnC-type" evidence="4">
    <location>
        <begin position="9"/>
        <end position="64"/>
    </location>
</feature>
<dbReference type="InterPro" id="IPR000485">
    <property type="entry name" value="AsnC-type_HTH_dom"/>
</dbReference>
<dbReference type="InterPro" id="IPR011008">
    <property type="entry name" value="Dimeric_a/b-barrel"/>
</dbReference>
<dbReference type="PANTHER" id="PTHR30154:SF34">
    <property type="entry name" value="TRANSCRIPTIONAL REGULATOR AZLB"/>
    <property type="match status" value="1"/>
</dbReference>
<reference evidence="5" key="2">
    <citation type="journal article" date="2022" name="Nat. Microbiol.">
        <title>A closed Candidatus Odinarchaeum chromosome exposes Asgard archaeal viruses.</title>
        <authorList>
            <person name="Tamarit D."/>
            <person name="Caceres E.F."/>
            <person name="Krupovic M."/>
            <person name="Nijland R."/>
            <person name="Eme L."/>
            <person name="Robinson N.P."/>
            <person name="Ettema T.J.G."/>
        </authorList>
    </citation>
    <scope>NUCLEOTIDE SEQUENCE</scope>
    <source>
        <strain evidence="5">LCB_4</strain>
    </source>
</reference>
<dbReference type="KEGG" id="oyw:OdinLCB4_005210"/>
<proteinExistence type="predicted"/>
<keyword evidence="2" id="KW-0238">DNA-binding</keyword>
<dbReference type="GO" id="GO:0043200">
    <property type="term" value="P:response to amino acid"/>
    <property type="evidence" value="ECO:0007669"/>
    <property type="project" value="TreeGrafter"/>
</dbReference>
<evidence type="ECO:0000256" key="2">
    <source>
        <dbReference type="ARBA" id="ARBA00023125"/>
    </source>
</evidence>
<organism evidence="5 6">
    <name type="scientific">Odinarchaeota yellowstonii (strain LCB_4)</name>
    <dbReference type="NCBI Taxonomy" id="1841599"/>
    <lineage>
        <taxon>Archaea</taxon>
        <taxon>Promethearchaeati</taxon>
        <taxon>Candidatus Odinarchaeota</taxon>
        <taxon>Candidatus Odinarchaeia</taxon>
        <taxon>Candidatus Odinarchaeales</taxon>
        <taxon>Candidatus Odinarchaeaceae</taxon>
        <taxon>Candidatus Odinarchaeum</taxon>
    </lineage>
</organism>
<keyword evidence="3" id="KW-0804">Transcription</keyword>
<dbReference type="InterPro" id="IPR019888">
    <property type="entry name" value="Tscrpt_reg_AsnC-like"/>
</dbReference>
<dbReference type="SMART" id="SM00344">
    <property type="entry name" value="HTH_ASNC"/>
    <property type="match status" value="1"/>
</dbReference>
<dbReference type="PANTHER" id="PTHR30154">
    <property type="entry name" value="LEUCINE-RESPONSIVE REGULATORY PROTEIN"/>
    <property type="match status" value="1"/>
</dbReference>
<dbReference type="InterPro" id="IPR036390">
    <property type="entry name" value="WH_DNA-bd_sf"/>
</dbReference>
<evidence type="ECO:0000256" key="1">
    <source>
        <dbReference type="ARBA" id="ARBA00023015"/>
    </source>
</evidence>
<dbReference type="GO" id="GO:0043565">
    <property type="term" value="F:sequence-specific DNA binding"/>
    <property type="evidence" value="ECO:0007669"/>
    <property type="project" value="InterPro"/>
</dbReference>
<dbReference type="Pfam" id="PF01037">
    <property type="entry name" value="AsnC_trans_reg"/>
    <property type="match status" value="1"/>
</dbReference>
<dbReference type="PROSITE" id="PS50956">
    <property type="entry name" value="HTH_ASNC_2"/>
    <property type="match status" value="1"/>
</dbReference>
<dbReference type="EMBL" id="CP091871">
    <property type="protein sequence ID" value="WEU39870.1"/>
    <property type="molecule type" value="Genomic_DNA"/>
</dbReference>
<sequence length="141" mass="15826">MLRISDFNRILEILKNNSRTPFVKIANKIGKSEAAVRKTVRKLVSAGVIRKFTLEIDYKKLGLNVDAIIGIDATPQSYMNLIEALKGFDEIESLYTSTGDHMIIARCLFENSDKLAVFLKKIEKLSGVIKICPAIILEKVK</sequence>
<dbReference type="AlphaFoldDB" id="A0AAF0D198"/>
<name>A0AAF0D198_ODILC</name>
<dbReference type="SUPFAM" id="SSF54909">
    <property type="entry name" value="Dimeric alpha+beta barrel"/>
    <property type="match status" value="1"/>
</dbReference>
<protein>
    <submittedName>
        <fullName evidence="5">Lrp/AsnC family transcriptional regulator</fullName>
    </submittedName>
</protein>
<dbReference type="Proteomes" id="UP000186851">
    <property type="component" value="Chromosome"/>
</dbReference>
<dbReference type="SUPFAM" id="SSF46785">
    <property type="entry name" value="Winged helix' DNA-binding domain"/>
    <property type="match status" value="1"/>
</dbReference>
<dbReference type="Gene3D" id="3.30.70.920">
    <property type="match status" value="1"/>
</dbReference>
<reference evidence="5" key="1">
    <citation type="journal article" date="2017" name="Nature">
        <title>Asgard archaea illuminate the origin of eukaryotic cellular complexity.</title>
        <authorList>
            <person name="Zaremba-Niedzwiedzka K."/>
            <person name="Caceres E.F."/>
            <person name="Saw J.H."/>
            <person name="Backstrom D."/>
            <person name="Juzokaite L."/>
            <person name="Vancaester E."/>
            <person name="Seitz K.W."/>
            <person name="Anantharaman K."/>
            <person name="Starnawski P."/>
            <person name="Kjeldsen K.U."/>
            <person name="Scott M.B."/>
            <person name="Nunoura T."/>
            <person name="Banfield J.F."/>
            <person name="Schramm A."/>
            <person name="Baker B.J."/>
            <person name="Spang A."/>
            <person name="Ettema T.J.G."/>
        </authorList>
    </citation>
    <scope>NUCLEOTIDE SEQUENCE</scope>
    <source>
        <strain evidence="5">LCB_4</strain>
    </source>
</reference>
<gene>
    <name evidence="5" type="ORF">OdinLCB4_005210</name>
</gene>
<evidence type="ECO:0000313" key="5">
    <source>
        <dbReference type="EMBL" id="WEU39870.1"/>
    </source>
</evidence>
<dbReference type="InterPro" id="IPR036388">
    <property type="entry name" value="WH-like_DNA-bd_sf"/>
</dbReference>
<dbReference type="GO" id="GO:0005829">
    <property type="term" value="C:cytosol"/>
    <property type="evidence" value="ECO:0007669"/>
    <property type="project" value="TreeGrafter"/>
</dbReference>
<evidence type="ECO:0000259" key="4">
    <source>
        <dbReference type="PROSITE" id="PS50956"/>
    </source>
</evidence>
<evidence type="ECO:0000256" key="3">
    <source>
        <dbReference type="ARBA" id="ARBA00023163"/>
    </source>
</evidence>
<evidence type="ECO:0000313" key="6">
    <source>
        <dbReference type="Proteomes" id="UP000186851"/>
    </source>
</evidence>